<feature type="binding site" evidence="12">
    <location>
        <position position="85"/>
    </location>
    <ligand>
        <name>ATP</name>
        <dbReference type="ChEBI" id="CHEBI:30616"/>
    </ligand>
</feature>
<sequence length="790" mass="90245">MKKIIEKIYDFNNKAIKKVKPLVSKIEELDEYISSLSDEDLKGKTLEFKERLKNGETLDDILVEAFAVTREASYRVLGMKHYPVQLMGGIILHQGRVSEMKTGEGKTLVATCPAYLNALSGDGVHVVTTNEYLAKRDSEEMGAVYNFLGLTSGVILHELSPEERREIYNRDIVYGINSEIGFDYLKNNMATSKEERIQRKLNYVIVDEIDSILVDEARTPLIISGEGEEATEYYITIDEFVKELENDIDFEVDDKKKAVTLTEEGVEKLEKHFEIDNYADMDNLRLRHHITQSLKANYDMTRDIDYIENDEGEILIVDAATGRVMEGRRFSDGIHEAIEAKEDVDIQPESKTLATITLQNLFRSYTKLSGMSGTVVTEEEEFREIYNLDVIVIPPNEPIQRIDKIDKVYTDISSKYYAIVDDIKECHEKGQPVLVGTASIQKSEDISALLKRIGIPHNVLNAKNHENEAKIISKAGDVKAVTIATNMAGRGTDIKLSDEVKALGGLKVIGTERHDSRRVDNQLRGRSGRQGETGESVFYVSLEDDMVKNYISQKYKNILEKLVKENGYIDSSAANKAVELAQHSVEGDGFHSRKNIVGYDDTLNKQREVIYEQRNLVLDNEDIKEVILDIIQSVIKKIVNNILDEAEEQCYDMKELVELNIIDEKELYSIENPEIIEGYDEYNDLVEELFSRVLEKYNIHEEKVGIEVARDNERNIILKTVDDLWIEYLNEIDLVREGVNLRSYKQIDPVQVFMLESSELFNSMTYSIKEQIVKNILSFVNNVEDEKEIL</sequence>
<protein>
    <recommendedName>
        <fullName evidence="12 13">Protein translocase subunit SecA</fullName>
        <ecNumber evidence="12">7.4.2.8</ecNumber>
    </recommendedName>
</protein>
<dbReference type="CDD" id="cd17928">
    <property type="entry name" value="DEXDc_SecA"/>
    <property type="match status" value="1"/>
</dbReference>
<comment type="catalytic activity">
    <reaction evidence="12">
        <text>ATP + H2O + cellular proteinSide 1 = ADP + phosphate + cellular proteinSide 2.</text>
        <dbReference type="EC" id="7.4.2.8"/>
    </reaction>
</comment>
<dbReference type="InterPro" id="IPR014001">
    <property type="entry name" value="Helicase_ATP-bd"/>
</dbReference>
<dbReference type="GO" id="GO:0005829">
    <property type="term" value="C:cytosol"/>
    <property type="evidence" value="ECO:0007669"/>
    <property type="project" value="TreeGrafter"/>
</dbReference>
<dbReference type="FunFam" id="3.40.50.300:FF:000429">
    <property type="entry name" value="Preprotein translocase subunit SecA"/>
    <property type="match status" value="1"/>
</dbReference>
<comment type="subunit">
    <text evidence="12">Monomer and homodimer. Part of the essential Sec protein translocation apparatus which comprises SecA, SecYEG and auxiliary proteins SecDF. Other proteins may also be involved.</text>
</comment>
<dbReference type="RefSeq" id="WP_185163320.1">
    <property type="nucleotide sequence ID" value="NZ_JACKWY010000001.1"/>
</dbReference>
<dbReference type="InterPro" id="IPR020937">
    <property type="entry name" value="SecA_CS"/>
</dbReference>
<keyword evidence="6 12" id="KW-0547">Nucleotide-binding</keyword>
<evidence type="ECO:0000256" key="5">
    <source>
        <dbReference type="ARBA" id="ARBA00022490"/>
    </source>
</evidence>
<evidence type="ECO:0000259" key="15">
    <source>
        <dbReference type="PROSITE" id="PS51194"/>
    </source>
</evidence>
<feature type="domain" description="Helicase ATP-binding" evidence="14">
    <location>
        <begin position="87"/>
        <end position="225"/>
    </location>
</feature>
<keyword evidence="10 12" id="KW-0811">Translocation</keyword>
<dbReference type="PANTHER" id="PTHR30612:SF0">
    <property type="entry name" value="CHLOROPLAST PROTEIN-TRANSPORTING ATPASE"/>
    <property type="match status" value="1"/>
</dbReference>
<dbReference type="PANTHER" id="PTHR30612">
    <property type="entry name" value="SECA INNER MEMBRANE COMPONENT OF SEC PROTEIN SECRETION SYSTEM"/>
    <property type="match status" value="1"/>
</dbReference>
<dbReference type="GO" id="GO:0005886">
    <property type="term" value="C:plasma membrane"/>
    <property type="evidence" value="ECO:0007669"/>
    <property type="project" value="UniProtKB-SubCell"/>
</dbReference>
<evidence type="ECO:0000256" key="12">
    <source>
        <dbReference type="HAMAP-Rule" id="MF_01382"/>
    </source>
</evidence>
<proteinExistence type="inferred from homology"/>
<evidence type="ECO:0000256" key="9">
    <source>
        <dbReference type="ARBA" id="ARBA00022967"/>
    </source>
</evidence>
<dbReference type="SMART" id="SM00958">
    <property type="entry name" value="SecA_PP_bind"/>
    <property type="match status" value="1"/>
</dbReference>
<dbReference type="InterPro" id="IPR011130">
    <property type="entry name" value="SecA_preprotein_X-link_dom"/>
</dbReference>
<feature type="binding site" evidence="12">
    <location>
        <begin position="103"/>
        <end position="107"/>
    </location>
    <ligand>
        <name>ATP</name>
        <dbReference type="ChEBI" id="CHEBI:30616"/>
    </ligand>
</feature>
<evidence type="ECO:0000256" key="13">
    <source>
        <dbReference type="RuleBase" id="RU003874"/>
    </source>
</evidence>
<reference evidence="17 18" key="1">
    <citation type="submission" date="2020-08" db="EMBL/GenBank/DDBJ databases">
        <title>Clostridia isolated from Swiss meat.</title>
        <authorList>
            <person name="Wambui J."/>
            <person name="Stevens M.J.A."/>
            <person name="Stephan R."/>
        </authorList>
    </citation>
    <scope>NUCLEOTIDE SEQUENCE [LARGE SCALE GENOMIC DNA]</scope>
    <source>
        <strain evidence="17 18">CM001</strain>
    </source>
</reference>
<comment type="similarity">
    <text evidence="2 12 13">Belongs to the SecA family.</text>
</comment>
<dbReference type="InterPro" id="IPR027417">
    <property type="entry name" value="P-loop_NTPase"/>
</dbReference>
<dbReference type="CDD" id="cd18803">
    <property type="entry name" value="SF2_C_secA"/>
    <property type="match status" value="1"/>
</dbReference>
<evidence type="ECO:0000256" key="8">
    <source>
        <dbReference type="ARBA" id="ARBA00022927"/>
    </source>
</evidence>
<dbReference type="InterPro" id="IPR000185">
    <property type="entry name" value="SecA"/>
</dbReference>
<dbReference type="Gene3D" id="3.40.50.300">
    <property type="entry name" value="P-loop containing nucleotide triphosphate hydrolases"/>
    <property type="match status" value="2"/>
</dbReference>
<dbReference type="PROSITE" id="PS51194">
    <property type="entry name" value="HELICASE_CTER"/>
    <property type="match status" value="1"/>
</dbReference>
<dbReference type="InterPro" id="IPR036670">
    <property type="entry name" value="SecA_X-link_sf"/>
</dbReference>
<dbReference type="NCBIfam" id="NF006630">
    <property type="entry name" value="PRK09200.1"/>
    <property type="match status" value="1"/>
</dbReference>
<evidence type="ECO:0000256" key="1">
    <source>
        <dbReference type="ARBA" id="ARBA00004170"/>
    </source>
</evidence>
<evidence type="ECO:0000256" key="4">
    <source>
        <dbReference type="ARBA" id="ARBA00022475"/>
    </source>
</evidence>
<evidence type="ECO:0000256" key="7">
    <source>
        <dbReference type="ARBA" id="ARBA00022840"/>
    </source>
</evidence>
<dbReference type="GO" id="GO:0065002">
    <property type="term" value="P:intracellular protein transmembrane transport"/>
    <property type="evidence" value="ECO:0007669"/>
    <property type="project" value="UniProtKB-UniRule"/>
</dbReference>
<dbReference type="Pfam" id="PF07517">
    <property type="entry name" value="SecA_DEAD"/>
    <property type="match status" value="1"/>
</dbReference>
<dbReference type="SUPFAM" id="SSF52540">
    <property type="entry name" value="P-loop containing nucleoside triphosphate hydrolases"/>
    <property type="match status" value="2"/>
</dbReference>
<dbReference type="Gene3D" id="3.90.1440.10">
    <property type="entry name" value="SecA, preprotein cross-linking domain"/>
    <property type="match status" value="1"/>
</dbReference>
<keyword evidence="11 12" id="KW-0472">Membrane</keyword>
<dbReference type="GO" id="GO:0005524">
    <property type="term" value="F:ATP binding"/>
    <property type="evidence" value="ECO:0007669"/>
    <property type="project" value="UniProtKB-UniRule"/>
</dbReference>
<evidence type="ECO:0000259" key="16">
    <source>
        <dbReference type="PROSITE" id="PS51196"/>
    </source>
</evidence>
<dbReference type="Pfam" id="PF21090">
    <property type="entry name" value="P-loop_SecA"/>
    <property type="match status" value="1"/>
</dbReference>
<gene>
    <name evidence="12 17" type="primary">secA</name>
    <name evidence="17" type="ORF">H7E68_02040</name>
</gene>
<dbReference type="PROSITE" id="PS51196">
    <property type="entry name" value="SECA_MOTOR_DEAD"/>
    <property type="match status" value="1"/>
</dbReference>
<dbReference type="GO" id="GO:0017038">
    <property type="term" value="P:protein import"/>
    <property type="evidence" value="ECO:0007669"/>
    <property type="project" value="InterPro"/>
</dbReference>
<dbReference type="InterPro" id="IPR011116">
    <property type="entry name" value="SecA_Wing/Scaffold"/>
</dbReference>
<dbReference type="SUPFAM" id="SSF81886">
    <property type="entry name" value="Helical scaffold and wing domains of SecA"/>
    <property type="match status" value="1"/>
</dbReference>
<dbReference type="InterPro" id="IPR001650">
    <property type="entry name" value="Helicase_C-like"/>
</dbReference>
<dbReference type="InterPro" id="IPR014018">
    <property type="entry name" value="SecA_motor_DEAD"/>
</dbReference>
<feature type="domain" description="Helicase C-terminal" evidence="15">
    <location>
        <begin position="418"/>
        <end position="570"/>
    </location>
</feature>
<evidence type="ECO:0000256" key="6">
    <source>
        <dbReference type="ARBA" id="ARBA00022741"/>
    </source>
</evidence>
<dbReference type="SMART" id="SM00957">
    <property type="entry name" value="SecA_DEAD"/>
    <property type="match status" value="1"/>
</dbReference>
<feature type="domain" description="SecA family profile" evidence="16">
    <location>
        <begin position="1"/>
        <end position="571"/>
    </location>
</feature>
<dbReference type="InterPro" id="IPR036266">
    <property type="entry name" value="SecA_Wing/Scaffold_sf"/>
</dbReference>
<dbReference type="EMBL" id="JACKWY010000001">
    <property type="protein sequence ID" value="MBB6713514.1"/>
    <property type="molecule type" value="Genomic_DNA"/>
</dbReference>
<organism evidence="17 18">
    <name type="scientific">Clostridium gasigenes</name>
    <dbReference type="NCBI Taxonomy" id="94869"/>
    <lineage>
        <taxon>Bacteria</taxon>
        <taxon>Bacillati</taxon>
        <taxon>Bacillota</taxon>
        <taxon>Clostridia</taxon>
        <taxon>Eubacteriales</taxon>
        <taxon>Clostridiaceae</taxon>
        <taxon>Clostridium</taxon>
    </lineage>
</organism>
<dbReference type="Pfam" id="PF07516">
    <property type="entry name" value="SecA_SW"/>
    <property type="match status" value="1"/>
</dbReference>
<dbReference type="GO" id="GO:0006605">
    <property type="term" value="P:protein targeting"/>
    <property type="evidence" value="ECO:0007669"/>
    <property type="project" value="UniProtKB-UniRule"/>
</dbReference>
<dbReference type="EC" id="7.4.2.8" evidence="12"/>
<dbReference type="AlphaFoldDB" id="A0A7X0S9K9"/>
<comment type="caution">
    <text evidence="17">The sequence shown here is derived from an EMBL/GenBank/DDBJ whole genome shotgun (WGS) entry which is preliminary data.</text>
</comment>
<evidence type="ECO:0000313" key="18">
    <source>
        <dbReference type="Proteomes" id="UP000585258"/>
    </source>
</evidence>
<dbReference type="PROSITE" id="PS01312">
    <property type="entry name" value="SECA"/>
    <property type="match status" value="1"/>
</dbReference>
<dbReference type="PROSITE" id="PS51192">
    <property type="entry name" value="HELICASE_ATP_BIND_1"/>
    <property type="match status" value="1"/>
</dbReference>
<dbReference type="InterPro" id="IPR044722">
    <property type="entry name" value="SecA_SF2_C"/>
</dbReference>
<comment type="subcellular location">
    <subcellularLocation>
        <location evidence="12">Cell membrane</location>
        <topology evidence="12">Peripheral membrane protein</topology>
        <orientation evidence="12">Cytoplasmic side</orientation>
    </subcellularLocation>
    <subcellularLocation>
        <location evidence="12">Cytoplasm</location>
    </subcellularLocation>
    <subcellularLocation>
        <location evidence="1">Membrane</location>
        <topology evidence="1">Peripheral membrane protein</topology>
    </subcellularLocation>
    <text evidence="12">Distribution is 50-50.</text>
</comment>
<dbReference type="GO" id="GO:0008564">
    <property type="term" value="F:protein-exporting ATPase activity"/>
    <property type="evidence" value="ECO:0007669"/>
    <property type="project" value="UniProtKB-EC"/>
</dbReference>
<accession>A0A7X0S9K9</accession>
<dbReference type="InterPro" id="IPR011115">
    <property type="entry name" value="SecA_DEAD"/>
</dbReference>
<evidence type="ECO:0000256" key="11">
    <source>
        <dbReference type="ARBA" id="ARBA00023136"/>
    </source>
</evidence>
<dbReference type="HAMAP" id="MF_01382">
    <property type="entry name" value="SecA"/>
    <property type="match status" value="1"/>
</dbReference>
<evidence type="ECO:0000256" key="2">
    <source>
        <dbReference type="ARBA" id="ARBA00007650"/>
    </source>
</evidence>
<dbReference type="SUPFAM" id="SSF81767">
    <property type="entry name" value="Pre-protein crosslinking domain of SecA"/>
    <property type="match status" value="1"/>
</dbReference>
<dbReference type="GO" id="GO:0031522">
    <property type="term" value="C:cell envelope Sec protein transport complex"/>
    <property type="evidence" value="ECO:0007669"/>
    <property type="project" value="TreeGrafter"/>
</dbReference>
<feature type="binding site" evidence="12">
    <location>
        <position position="493"/>
    </location>
    <ligand>
        <name>ATP</name>
        <dbReference type="ChEBI" id="CHEBI:30616"/>
    </ligand>
</feature>
<dbReference type="GO" id="GO:0043952">
    <property type="term" value="P:protein transport by the Sec complex"/>
    <property type="evidence" value="ECO:0007669"/>
    <property type="project" value="TreeGrafter"/>
</dbReference>
<dbReference type="Proteomes" id="UP000585258">
    <property type="component" value="Unassembled WGS sequence"/>
</dbReference>
<keyword evidence="3 12" id="KW-0813">Transport</keyword>
<evidence type="ECO:0000259" key="14">
    <source>
        <dbReference type="PROSITE" id="PS51192"/>
    </source>
</evidence>
<evidence type="ECO:0000313" key="17">
    <source>
        <dbReference type="EMBL" id="MBB6713514.1"/>
    </source>
</evidence>
<keyword evidence="7 12" id="KW-0067">ATP-binding</keyword>
<evidence type="ECO:0000256" key="3">
    <source>
        <dbReference type="ARBA" id="ARBA00022448"/>
    </source>
</evidence>
<keyword evidence="8 12" id="KW-0653">Protein transport</keyword>
<keyword evidence="5 12" id="KW-0963">Cytoplasm</keyword>
<dbReference type="Pfam" id="PF01043">
    <property type="entry name" value="SecA_PP_bind"/>
    <property type="match status" value="1"/>
</dbReference>
<comment type="function">
    <text evidence="12">Part of the Sec protein translocase complex. Interacts with the SecYEG preprotein conducting channel. Has a central role in coupling the hydrolysis of ATP to the transfer of proteins into and across the cell membrane, serving as an ATP-driven molecular motor driving the stepwise translocation of polypeptide chains across the membrane.</text>
</comment>
<name>A0A7X0S9K9_9CLOT</name>
<dbReference type="NCBIfam" id="TIGR00963">
    <property type="entry name" value="secA"/>
    <property type="match status" value="1"/>
</dbReference>
<keyword evidence="4 12" id="KW-1003">Cell membrane</keyword>
<keyword evidence="9 12" id="KW-1278">Translocase</keyword>
<dbReference type="Gene3D" id="1.10.3060.10">
    <property type="entry name" value="Helical scaffold and wing domains of SecA"/>
    <property type="match status" value="1"/>
</dbReference>
<dbReference type="PRINTS" id="PR00906">
    <property type="entry name" value="SECA"/>
</dbReference>
<evidence type="ECO:0000256" key="10">
    <source>
        <dbReference type="ARBA" id="ARBA00023010"/>
    </source>
</evidence>